<accession>A0ABD6CFM2</accession>
<name>A0ABD6CFM2_9EURY</name>
<dbReference type="Proteomes" id="UP001597119">
    <property type="component" value="Unassembled WGS sequence"/>
</dbReference>
<protein>
    <submittedName>
        <fullName evidence="3">CPCC family cysteine-rich protein</fullName>
    </submittedName>
</protein>
<evidence type="ECO:0000313" key="4">
    <source>
        <dbReference type="Proteomes" id="UP001597119"/>
    </source>
</evidence>
<dbReference type="RefSeq" id="WP_247380210.1">
    <property type="nucleotide sequence ID" value="NZ_JALLGV010000008.1"/>
</dbReference>
<reference evidence="3 4" key="1">
    <citation type="journal article" date="2019" name="Int. J. Syst. Evol. Microbiol.">
        <title>The Global Catalogue of Microorganisms (GCM) 10K type strain sequencing project: providing services to taxonomists for standard genome sequencing and annotation.</title>
        <authorList>
            <consortium name="The Broad Institute Genomics Platform"/>
            <consortium name="The Broad Institute Genome Sequencing Center for Infectious Disease"/>
            <person name="Wu L."/>
            <person name="Ma J."/>
        </authorList>
    </citation>
    <scope>NUCLEOTIDE SEQUENCE [LARGE SCALE GENOMIC DNA]</scope>
    <source>
        <strain evidence="3 4">CGMCC 1.12125</strain>
    </source>
</reference>
<sequence length="99" mass="10943">MEPAGNPASRELGFCPCCGYQTLPEDQPGSYEVCPVCDWIDDPVQFHNLSYVGDTNHVSLSDARANFEAHGACTPDAVPDTREPADDEDRDPNWPYPEE</sequence>
<gene>
    <name evidence="3" type="ORF">ACFR9U_13575</name>
</gene>
<comment type="caution">
    <text evidence="3">The sequence shown here is derived from an EMBL/GenBank/DDBJ whole genome shotgun (WGS) entry which is preliminary data.</text>
</comment>
<dbReference type="EMBL" id="JBHUDJ010000006">
    <property type="protein sequence ID" value="MFD1588012.1"/>
    <property type="molecule type" value="Genomic_DNA"/>
</dbReference>
<evidence type="ECO:0000256" key="1">
    <source>
        <dbReference type="SAM" id="MobiDB-lite"/>
    </source>
</evidence>
<evidence type="ECO:0000313" key="3">
    <source>
        <dbReference type="EMBL" id="MFD1588012.1"/>
    </source>
</evidence>
<organism evidence="3 4">
    <name type="scientific">Halorientalis brevis</name>
    <dbReference type="NCBI Taxonomy" id="1126241"/>
    <lineage>
        <taxon>Archaea</taxon>
        <taxon>Methanobacteriati</taxon>
        <taxon>Methanobacteriota</taxon>
        <taxon>Stenosarchaea group</taxon>
        <taxon>Halobacteria</taxon>
        <taxon>Halobacteriales</taxon>
        <taxon>Haloarculaceae</taxon>
        <taxon>Halorientalis</taxon>
    </lineage>
</organism>
<proteinExistence type="predicted"/>
<dbReference type="AlphaFoldDB" id="A0ABD6CFM2"/>
<dbReference type="InterPro" id="IPR025983">
    <property type="entry name" value="Cys_rich_CPCC"/>
</dbReference>
<feature type="domain" description="Cysteine-rich CPCC" evidence="2">
    <location>
        <begin position="15"/>
        <end position="88"/>
    </location>
</feature>
<feature type="region of interest" description="Disordered" evidence="1">
    <location>
        <begin position="70"/>
        <end position="99"/>
    </location>
</feature>
<keyword evidence="4" id="KW-1185">Reference proteome</keyword>
<dbReference type="Pfam" id="PF14206">
    <property type="entry name" value="Cys_rich_CPCC"/>
    <property type="match status" value="1"/>
</dbReference>
<evidence type="ECO:0000259" key="2">
    <source>
        <dbReference type="Pfam" id="PF14206"/>
    </source>
</evidence>